<dbReference type="EMBL" id="JABSTQ010009362">
    <property type="protein sequence ID" value="KAG0430012.1"/>
    <property type="molecule type" value="Genomic_DNA"/>
</dbReference>
<sequence length="303" mass="33422">MEHHGVLNDLIGAGAYQMNHVWLFTFNSLTAKRKFLEAKELEVKEKRCLLIDPDECECRDVYATVMRPAPEEDNSEFLIDEEEASKIEDGTGHPTTTRTQTPSGADKRGTSQDEDITASILEADKTAACVGNGADTDKAAPGSSKSQRQKSIDGNNRSVDDASEVDPEMDDSSDPFKRPLDRVEEEDPDLEGPDWSKPQRRKKRKPRAPPEDRREQTSQSGTEEQYTEKEHMLQDVADLAREFGHKVKPVLRKATATEEGATTTSTATLEPPERATATTARPAKNRAVRDAATTARVVAAAAE</sequence>
<evidence type="ECO:0000313" key="2">
    <source>
        <dbReference type="Proteomes" id="UP000805193"/>
    </source>
</evidence>
<reference evidence="1 2" key="1">
    <citation type="journal article" date="2020" name="Cell">
        <title>Large-Scale Comparative Analyses of Tick Genomes Elucidate Their Genetic Diversity and Vector Capacities.</title>
        <authorList>
            <consortium name="Tick Genome and Microbiome Consortium (TIGMIC)"/>
            <person name="Jia N."/>
            <person name="Wang J."/>
            <person name="Shi W."/>
            <person name="Du L."/>
            <person name="Sun Y."/>
            <person name="Zhan W."/>
            <person name="Jiang J.F."/>
            <person name="Wang Q."/>
            <person name="Zhang B."/>
            <person name="Ji P."/>
            <person name="Bell-Sakyi L."/>
            <person name="Cui X.M."/>
            <person name="Yuan T.T."/>
            <person name="Jiang B.G."/>
            <person name="Yang W.F."/>
            <person name="Lam T.T."/>
            <person name="Chang Q.C."/>
            <person name="Ding S.J."/>
            <person name="Wang X.J."/>
            <person name="Zhu J.G."/>
            <person name="Ruan X.D."/>
            <person name="Zhao L."/>
            <person name="Wei J.T."/>
            <person name="Ye R.Z."/>
            <person name="Que T.C."/>
            <person name="Du C.H."/>
            <person name="Zhou Y.H."/>
            <person name="Cheng J.X."/>
            <person name="Dai P.F."/>
            <person name="Guo W.B."/>
            <person name="Han X.H."/>
            <person name="Huang E.J."/>
            <person name="Li L.F."/>
            <person name="Wei W."/>
            <person name="Gao Y.C."/>
            <person name="Liu J.Z."/>
            <person name="Shao H.Z."/>
            <person name="Wang X."/>
            <person name="Wang C.C."/>
            <person name="Yang T.C."/>
            <person name="Huo Q.B."/>
            <person name="Li W."/>
            <person name="Chen H.Y."/>
            <person name="Chen S.E."/>
            <person name="Zhou L.G."/>
            <person name="Ni X.B."/>
            <person name="Tian J.H."/>
            <person name="Sheng Y."/>
            <person name="Liu T."/>
            <person name="Pan Y.S."/>
            <person name="Xia L.Y."/>
            <person name="Li J."/>
            <person name="Zhao F."/>
            <person name="Cao W.C."/>
        </authorList>
    </citation>
    <scope>NUCLEOTIDE SEQUENCE [LARGE SCALE GENOMIC DNA]</scope>
    <source>
        <strain evidence="1">Iper-2018</strain>
    </source>
</reference>
<dbReference type="Proteomes" id="UP000805193">
    <property type="component" value="Unassembled WGS sequence"/>
</dbReference>
<protein>
    <submittedName>
        <fullName evidence="1">Uncharacterized protein</fullName>
    </submittedName>
</protein>
<organism evidence="1 2">
    <name type="scientific">Ixodes persulcatus</name>
    <name type="common">Taiga tick</name>
    <dbReference type="NCBI Taxonomy" id="34615"/>
    <lineage>
        <taxon>Eukaryota</taxon>
        <taxon>Metazoa</taxon>
        <taxon>Ecdysozoa</taxon>
        <taxon>Arthropoda</taxon>
        <taxon>Chelicerata</taxon>
        <taxon>Arachnida</taxon>
        <taxon>Acari</taxon>
        <taxon>Parasitiformes</taxon>
        <taxon>Ixodida</taxon>
        <taxon>Ixodoidea</taxon>
        <taxon>Ixodidae</taxon>
        <taxon>Ixodinae</taxon>
        <taxon>Ixodes</taxon>
    </lineage>
</organism>
<comment type="caution">
    <text evidence="1">The sequence shown here is derived from an EMBL/GenBank/DDBJ whole genome shotgun (WGS) entry which is preliminary data.</text>
</comment>
<keyword evidence="2" id="KW-1185">Reference proteome</keyword>
<gene>
    <name evidence="1" type="ORF">HPB47_023096</name>
</gene>
<evidence type="ECO:0000313" key="1">
    <source>
        <dbReference type="EMBL" id="KAG0430012.1"/>
    </source>
</evidence>
<accession>A0AC60Q7W1</accession>
<proteinExistence type="predicted"/>
<name>A0AC60Q7W1_IXOPE</name>